<feature type="region of interest" description="Disordered" evidence="1">
    <location>
        <begin position="41"/>
        <end position="67"/>
    </location>
</feature>
<keyword evidence="3" id="KW-1185">Reference proteome</keyword>
<gene>
    <name evidence="2" type="ORF">CEXT_467311</name>
</gene>
<evidence type="ECO:0000313" key="3">
    <source>
        <dbReference type="Proteomes" id="UP001054945"/>
    </source>
</evidence>
<evidence type="ECO:0000313" key="2">
    <source>
        <dbReference type="EMBL" id="GIX81523.1"/>
    </source>
</evidence>
<protein>
    <submittedName>
        <fullName evidence="2">Uncharacterized protein</fullName>
    </submittedName>
</protein>
<sequence>MQKFIKPRVLEGNGSNLQKIDVLEKENLLPYKNKAAMKAEGDLPPVKEATVHQSAHDPKNTSGCTLQ</sequence>
<dbReference type="EMBL" id="BPLR01003137">
    <property type="protein sequence ID" value="GIX81523.1"/>
    <property type="molecule type" value="Genomic_DNA"/>
</dbReference>
<dbReference type="Proteomes" id="UP001054945">
    <property type="component" value="Unassembled WGS sequence"/>
</dbReference>
<name>A0AAV4NA19_CAEEX</name>
<organism evidence="2 3">
    <name type="scientific">Caerostris extrusa</name>
    <name type="common">Bark spider</name>
    <name type="synonym">Caerostris bankana</name>
    <dbReference type="NCBI Taxonomy" id="172846"/>
    <lineage>
        <taxon>Eukaryota</taxon>
        <taxon>Metazoa</taxon>
        <taxon>Ecdysozoa</taxon>
        <taxon>Arthropoda</taxon>
        <taxon>Chelicerata</taxon>
        <taxon>Arachnida</taxon>
        <taxon>Araneae</taxon>
        <taxon>Araneomorphae</taxon>
        <taxon>Entelegynae</taxon>
        <taxon>Araneoidea</taxon>
        <taxon>Araneidae</taxon>
        <taxon>Caerostris</taxon>
    </lineage>
</organism>
<accession>A0AAV4NA19</accession>
<dbReference type="AlphaFoldDB" id="A0AAV4NA19"/>
<proteinExistence type="predicted"/>
<evidence type="ECO:0000256" key="1">
    <source>
        <dbReference type="SAM" id="MobiDB-lite"/>
    </source>
</evidence>
<reference evidence="2 3" key="1">
    <citation type="submission" date="2021-06" db="EMBL/GenBank/DDBJ databases">
        <title>Caerostris extrusa draft genome.</title>
        <authorList>
            <person name="Kono N."/>
            <person name="Arakawa K."/>
        </authorList>
    </citation>
    <scope>NUCLEOTIDE SEQUENCE [LARGE SCALE GENOMIC DNA]</scope>
</reference>
<comment type="caution">
    <text evidence="2">The sequence shown here is derived from an EMBL/GenBank/DDBJ whole genome shotgun (WGS) entry which is preliminary data.</text>
</comment>